<sequence length="473" mass="50865">MRIIDKVYIDGTFVTPHGDELFDLFNPATEQVIGRVRLADAQDARDAIAAAKRAFPAFSRTDKRERIDMLKRMHEAVVAREDELFEAIIEEYGAPVSRGRWMAQHASSVLLEAAKVLQDYAFTRRAGTAEVVMQPLGVAGLITPWNSDAGFICGKLAAALAAGCTAVIKPSEMSAIQTRIVTEALHEAGLPAGVFNIVTGRGETVGAQISAHPDVAKLSFTGSTAVGKTILRAGADTLKRVTLELGGKSPVVVLDDANFDYVVPLAIQAGFMNSGQACIAGTRILVPRQRLAEFEAHVGEEVARTQAGDPRDPQTSVGPMVSKKQWERVQRYIHIGIDEGARLIAGGEGRPDGVDAGWFVRPTVFSDVTNDMTIAREEIFGPVLSIITYRDTDDAIAIANDTNYGLQAYVFSADGKRAREIASRIEAGRVLVNTLAHEPAAPFGGFKQSGIGREYGSFGLEAFLEPKAVIATL</sequence>
<dbReference type="Proteomes" id="UP001629235">
    <property type="component" value="Unassembled WGS sequence"/>
</dbReference>
<keyword evidence="2" id="KW-1185">Reference proteome</keyword>
<accession>A0ACC7NB56</accession>
<proteinExistence type="predicted"/>
<evidence type="ECO:0000313" key="2">
    <source>
        <dbReference type="Proteomes" id="UP001629235"/>
    </source>
</evidence>
<comment type="caution">
    <text evidence="1">The sequence shown here is derived from an EMBL/GenBank/DDBJ whole genome shotgun (WGS) entry which is preliminary data.</text>
</comment>
<reference evidence="1 2" key="1">
    <citation type="journal article" date="2024" name="Chem. Sci.">
        <title>Discovery of megapolipeptins by genome mining of a Burkholderiales bacteria collection.</title>
        <authorList>
            <person name="Paulo B.S."/>
            <person name="Recchia M.J.J."/>
            <person name="Lee S."/>
            <person name="Fergusson C.H."/>
            <person name="Romanowski S.B."/>
            <person name="Hernandez A."/>
            <person name="Krull N."/>
            <person name="Liu D.Y."/>
            <person name="Cavanagh H."/>
            <person name="Bos A."/>
            <person name="Gray C.A."/>
            <person name="Murphy B.T."/>
            <person name="Linington R.G."/>
            <person name="Eustaquio A.S."/>
        </authorList>
    </citation>
    <scope>NUCLEOTIDE SEQUENCE [LARGE SCALE GENOMIC DNA]</scope>
    <source>
        <strain evidence="1 2">RL18-126-BIB-B</strain>
    </source>
</reference>
<dbReference type="EMBL" id="JAQQDW010000023">
    <property type="protein sequence ID" value="MFM0104519.1"/>
    <property type="molecule type" value="Genomic_DNA"/>
</dbReference>
<evidence type="ECO:0000313" key="1">
    <source>
        <dbReference type="EMBL" id="MFM0104519.1"/>
    </source>
</evidence>
<name>A0ACC7NB56_9BURK</name>
<protein>
    <submittedName>
        <fullName evidence="1">Aldehyde dehydrogenase family protein</fullName>
    </submittedName>
</protein>
<organism evidence="1 2">
    <name type="scientific">Paraburkholderia rhynchosiae</name>
    <dbReference type="NCBI Taxonomy" id="487049"/>
    <lineage>
        <taxon>Bacteria</taxon>
        <taxon>Pseudomonadati</taxon>
        <taxon>Pseudomonadota</taxon>
        <taxon>Betaproteobacteria</taxon>
        <taxon>Burkholderiales</taxon>
        <taxon>Burkholderiaceae</taxon>
        <taxon>Paraburkholderia</taxon>
    </lineage>
</organism>
<gene>
    <name evidence="1" type="ORF">PQR01_13780</name>
</gene>